<keyword evidence="1" id="KW-0472">Membrane</keyword>
<evidence type="ECO:0000313" key="4">
    <source>
        <dbReference type="Proteomes" id="UP001648503"/>
    </source>
</evidence>
<feature type="signal peptide" evidence="2">
    <location>
        <begin position="1"/>
        <end position="29"/>
    </location>
</feature>
<keyword evidence="1" id="KW-0812">Transmembrane</keyword>
<dbReference type="Pfam" id="PF01547">
    <property type="entry name" value="SBP_bac_1"/>
    <property type="match status" value="1"/>
</dbReference>
<keyword evidence="2" id="KW-0732">Signal</keyword>
<comment type="caution">
    <text evidence="3">The sequence shown here is derived from an EMBL/GenBank/DDBJ whole genome shotgun (WGS) entry which is preliminary data.</text>
</comment>
<organism evidence="3 4">
    <name type="scientific">Batrachochytrium salamandrivorans</name>
    <dbReference type="NCBI Taxonomy" id="1357716"/>
    <lineage>
        <taxon>Eukaryota</taxon>
        <taxon>Fungi</taxon>
        <taxon>Fungi incertae sedis</taxon>
        <taxon>Chytridiomycota</taxon>
        <taxon>Chytridiomycota incertae sedis</taxon>
        <taxon>Chytridiomycetes</taxon>
        <taxon>Rhizophydiales</taxon>
        <taxon>Rhizophydiales incertae sedis</taxon>
        <taxon>Batrachochytrium</taxon>
    </lineage>
</organism>
<proteinExistence type="predicted"/>
<accession>A0ABQ8EZ71</accession>
<dbReference type="SUPFAM" id="SSF53850">
    <property type="entry name" value="Periplasmic binding protein-like II"/>
    <property type="match status" value="1"/>
</dbReference>
<dbReference type="EMBL" id="JAFCIX010000470">
    <property type="protein sequence ID" value="KAH6589218.1"/>
    <property type="molecule type" value="Genomic_DNA"/>
</dbReference>
<keyword evidence="1" id="KW-1133">Transmembrane helix</keyword>
<sequence length="649" mass="70400">MQTDKIQCCTQIGITAALILSLLLNITSAISTPQLGKDNRTIDANETMRLGIPTADPNFATTGTGPVTIKTLPTQPLPSSALLQTQLTWSTHNNISLEYATFPAAVSTNDDAAATIMEKCSQMSQSDHMDILWIDLTMVGALADCFLDLWAWDTAFGEKLQPGLLDAGVVNNRLDIQTTFLLYNKNYLSVHGYTDPPKTVDEMSLMLQDILENERAADNYKLSGYTSSFIEQQDWSMLVSEWVSASNATIINKDGMISIADSDFAMMLVVISTWLNNGIIDIHDMDTFNSANALDRFMQSQCVFLHTTASQLDAVMGKDGGFGVAFDWGIIPMPPLATTVDSMHGKSGVGVVTGYAAGVYKFSRNPVGAVKVLKYLVSEEYERLALLDGGFSHGSFPINNHLLSDSKIATHLTDAVAYAYNTTQIVNRPITQTGGMYMNVTRLLSTAMMDIFHGVLDIRSGLDILDVQLRQALGKHARNTTTDVDGTQPPLITRPGRKQIQYMTTQVLCLFAVILATVAAVLIFRYFNVIEASLKSGLDGRLWLIPKGGGGSGNGVNSSPTNSACDGGNVFASPKSIHKDFEFPIVKTEAKSPEISLVGGRPKTHTTYQRVMTGVEHEPAAGGYSHNDSVGSLNSVELDGELEHVRLIS</sequence>
<evidence type="ECO:0000256" key="2">
    <source>
        <dbReference type="SAM" id="SignalP"/>
    </source>
</evidence>
<dbReference type="Proteomes" id="UP001648503">
    <property type="component" value="Unassembled WGS sequence"/>
</dbReference>
<evidence type="ECO:0000313" key="3">
    <source>
        <dbReference type="EMBL" id="KAH6589218.1"/>
    </source>
</evidence>
<reference evidence="3 4" key="1">
    <citation type="submission" date="2021-02" db="EMBL/GenBank/DDBJ databases">
        <title>Variation within the Batrachochytrium salamandrivorans European outbreak.</title>
        <authorList>
            <person name="Kelly M."/>
            <person name="Pasmans F."/>
            <person name="Shea T.P."/>
            <person name="Munoz J.F."/>
            <person name="Carranza S."/>
            <person name="Cuomo C.A."/>
            <person name="Martel A."/>
        </authorList>
    </citation>
    <scope>NUCLEOTIDE SEQUENCE [LARGE SCALE GENOMIC DNA]</scope>
    <source>
        <strain evidence="3 4">AMFP18/2</strain>
    </source>
</reference>
<gene>
    <name evidence="3" type="ORF">BASA50_010196</name>
</gene>
<feature type="chain" id="PRO_5045238832" evidence="2">
    <location>
        <begin position="30"/>
        <end position="649"/>
    </location>
</feature>
<dbReference type="InterPro" id="IPR006059">
    <property type="entry name" value="SBP"/>
</dbReference>
<dbReference type="Gene3D" id="3.40.190.10">
    <property type="entry name" value="Periplasmic binding protein-like II"/>
    <property type="match status" value="1"/>
</dbReference>
<name>A0ABQ8EZ71_9FUNG</name>
<keyword evidence="4" id="KW-1185">Reference proteome</keyword>
<evidence type="ECO:0000256" key="1">
    <source>
        <dbReference type="SAM" id="Phobius"/>
    </source>
</evidence>
<protein>
    <submittedName>
        <fullName evidence="3">Uncharacterized protein</fullName>
    </submittedName>
</protein>
<feature type="transmembrane region" description="Helical" evidence="1">
    <location>
        <begin position="503"/>
        <end position="527"/>
    </location>
</feature>